<reference evidence="6 7" key="1">
    <citation type="submission" date="2024-02" db="EMBL/GenBank/DDBJ databases">
        <title>A draft genome for the cacao thread blight pathogen Marasmius crinis-equi.</title>
        <authorList>
            <person name="Cohen S.P."/>
            <person name="Baruah I.K."/>
            <person name="Amoako-Attah I."/>
            <person name="Bukari Y."/>
            <person name="Meinhardt L.W."/>
            <person name="Bailey B.A."/>
        </authorList>
    </citation>
    <scope>NUCLEOTIDE SEQUENCE [LARGE SCALE GENOMIC DNA]</scope>
    <source>
        <strain evidence="6 7">GH-76</strain>
    </source>
</reference>
<keyword evidence="7" id="KW-1185">Reference proteome</keyword>
<proteinExistence type="predicted"/>
<name>A0ABR3FJJ2_9AGAR</name>
<organism evidence="6 7">
    <name type="scientific">Marasmius crinis-equi</name>
    <dbReference type="NCBI Taxonomy" id="585013"/>
    <lineage>
        <taxon>Eukaryota</taxon>
        <taxon>Fungi</taxon>
        <taxon>Dikarya</taxon>
        <taxon>Basidiomycota</taxon>
        <taxon>Agaricomycotina</taxon>
        <taxon>Agaricomycetes</taxon>
        <taxon>Agaricomycetidae</taxon>
        <taxon>Agaricales</taxon>
        <taxon>Marasmiineae</taxon>
        <taxon>Marasmiaceae</taxon>
        <taxon>Marasmius</taxon>
    </lineage>
</organism>
<evidence type="ECO:0000256" key="2">
    <source>
        <dbReference type="ARBA" id="ARBA00022771"/>
    </source>
</evidence>
<dbReference type="Pfam" id="PF01753">
    <property type="entry name" value="zf-MYND"/>
    <property type="match status" value="1"/>
</dbReference>
<dbReference type="EMBL" id="JBAHYK010000295">
    <property type="protein sequence ID" value="KAL0575536.1"/>
    <property type="molecule type" value="Genomic_DNA"/>
</dbReference>
<comment type="caution">
    <text evidence="6">The sequence shown here is derived from an EMBL/GenBank/DDBJ whole genome shotgun (WGS) entry which is preliminary data.</text>
</comment>
<dbReference type="PROSITE" id="PS50865">
    <property type="entry name" value="ZF_MYND_2"/>
    <property type="match status" value="1"/>
</dbReference>
<evidence type="ECO:0000259" key="5">
    <source>
        <dbReference type="PROSITE" id="PS50865"/>
    </source>
</evidence>
<keyword evidence="2 4" id="KW-0863">Zinc-finger</keyword>
<evidence type="ECO:0000313" key="7">
    <source>
        <dbReference type="Proteomes" id="UP001465976"/>
    </source>
</evidence>
<accession>A0ABR3FJJ2</accession>
<dbReference type="SUPFAM" id="SSF144232">
    <property type="entry name" value="HIT/MYND zinc finger-like"/>
    <property type="match status" value="1"/>
</dbReference>
<keyword evidence="3" id="KW-0862">Zinc</keyword>
<dbReference type="Gene3D" id="1.10.220.160">
    <property type="match status" value="1"/>
</dbReference>
<keyword evidence="1" id="KW-0479">Metal-binding</keyword>
<evidence type="ECO:0000256" key="3">
    <source>
        <dbReference type="ARBA" id="ARBA00022833"/>
    </source>
</evidence>
<dbReference type="Proteomes" id="UP001465976">
    <property type="component" value="Unassembled WGS sequence"/>
</dbReference>
<feature type="domain" description="MYND-type" evidence="5">
    <location>
        <begin position="451"/>
        <end position="499"/>
    </location>
</feature>
<evidence type="ECO:0000256" key="4">
    <source>
        <dbReference type="PROSITE-ProRule" id="PRU00134"/>
    </source>
</evidence>
<sequence>MPRRHKTATADVDGRFTIPQEDLENHRPNPHTIDYDFLNKAKSRFPTVTSAITALRQISSPPSSIPDPSRPSTQVEDVLMIFASLGAYVEIYGPTAYLQVKANWVNLIGPWVRYLIEGFVLVKEGPSTLEGVEACRQSLSFIPLLLHRRKALKRKTEYKELRRMDRYLYPLFVQVWLKLIDECHPTWMVWVNDVAELRQATTERGLFVDADLVRYAPYKDATSSQLGMLYVRHINHLASIGCSAPWHNISAFRCHLWLMWHNLGGKDQYPPLFQPDVLRYSVPALANLATCFLHRRKMAQAEDWADIDYVRSSEGGTASDLVDHTLNLLHLSIRGFEIAVIDAGTLLAFFKASPSYYRAHREQKENTDLPVRFQEILGDISRMAVYPSVLRRFLLVLKRVERSEKMQARTEKRWSGLWKDWERAKQKAIALRDLRDSVKMRRISLCDYSQCPLLNEEVSQGVLETAHITYLRCSACCRVIYCSRECRSMDWRKEHKAQCSALTKLRLAGDFKAPISRHDALFFRECVQFVMQRNSQSISTEIRDYLSKLSQHRGKLSEDARLMKTGCKNPFLLLDFVTAELDLPKPEVLDPATLVTRVKMEMTENASWTTSMIQKWRDAGIGKGNILVVALFPQNEFDPWSLDEIYEFPIRTGALPYFEDEDDILD</sequence>
<evidence type="ECO:0000256" key="1">
    <source>
        <dbReference type="ARBA" id="ARBA00022723"/>
    </source>
</evidence>
<dbReference type="InterPro" id="IPR002893">
    <property type="entry name" value="Znf_MYND"/>
</dbReference>
<evidence type="ECO:0000313" key="6">
    <source>
        <dbReference type="EMBL" id="KAL0575536.1"/>
    </source>
</evidence>
<protein>
    <recommendedName>
        <fullName evidence="5">MYND-type domain-containing protein</fullName>
    </recommendedName>
</protein>
<gene>
    <name evidence="6" type="ORF">V5O48_006436</name>
</gene>
<dbReference type="Gene3D" id="6.10.140.2220">
    <property type="match status" value="1"/>
</dbReference>